<keyword evidence="2" id="KW-0812">Transmembrane</keyword>
<feature type="compositionally biased region" description="Low complexity" evidence="1">
    <location>
        <begin position="511"/>
        <end position="544"/>
    </location>
</feature>
<dbReference type="EMBL" id="AP012215">
    <property type="protein sequence ID" value="BAO39391.1"/>
    <property type="molecule type" value="Genomic_DNA"/>
</dbReference>
<dbReference type="OrthoDB" id="258495at2759"/>
<dbReference type="InterPro" id="IPR013320">
    <property type="entry name" value="ConA-like_dom_sf"/>
</dbReference>
<evidence type="ECO:0000313" key="5">
    <source>
        <dbReference type="Proteomes" id="UP000065495"/>
    </source>
</evidence>
<reference evidence="4 5" key="1">
    <citation type="journal article" date="2015" name="Biotechnol. Biofuels">
        <title>Genetic basis of the highly efficient yeast Kluyveromyces marxianus: complete genome sequence and transcriptome analyses.</title>
        <authorList>
            <person name="Lertwattanasakul N."/>
            <person name="Kosaka T."/>
            <person name="Hosoyama A."/>
            <person name="Suzuki Y."/>
            <person name="Rodrussamee N."/>
            <person name="Matsutani M."/>
            <person name="Murata M."/>
            <person name="Fujimoto N."/>
            <person name="Suprayogi"/>
            <person name="Tsuchikane K."/>
            <person name="Limtong S."/>
            <person name="Fujita N."/>
            <person name="Yamada M."/>
        </authorList>
    </citation>
    <scope>NUCLEOTIDE SEQUENCE [LARGE SCALE GENOMIC DNA]</scope>
    <source>
        <strain evidence="5">DMKU3-1042 / BCC 29191 / NBRC 104275</strain>
    </source>
</reference>
<dbReference type="KEGG" id="kmx:KLMA_30096"/>
<feature type="domain" description="B30.2/SPRY" evidence="3">
    <location>
        <begin position="153"/>
        <end position="340"/>
    </location>
</feature>
<evidence type="ECO:0000259" key="3">
    <source>
        <dbReference type="PROSITE" id="PS50188"/>
    </source>
</evidence>
<dbReference type="InterPro" id="IPR043136">
    <property type="entry name" value="B30.2/SPRY_sf"/>
</dbReference>
<dbReference type="InterPro" id="IPR003877">
    <property type="entry name" value="SPRY_dom"/>
</dbReference>
<dbReference type="GeneID" id="34715389"/>
<dbReference type="PANTHER" id="PTHR12864">
    <property type="entry name" value="RAN BINDING PROTEIN 9-RELATED"/>
    <property type="match status" value="1"/>
</dbReference>
<dbReference type="Pfam" id="PF00622">
    <property type="entry name" value="SPRY"/>
    <property type="match status" value="1"/>
</dbReference>
<accession>W0T9C3</accession>
<feature type="compositionally biased region" description="Basic residues" evidence="1">
    <location>
        <begin position="548"/>
        <end position="566"/>
    </location>
</feature>
<sequence length="566" mass="62083">MGLMMMMKEGEVNAGNSDDYFRVPDDIPADDAFSLMFLISLSITFGLLLLVLILISVYLTFCGGSDAADSDEEDEGSGSVSFKFFRKGNSLLLDSSFMTPGKFDDEQALLEQEAEELPRMSRFEVELYERTKEFQKMSPPMVKPFGTFLNSQDKQMIKERGIQSYFFLPSINDNVDRNGSFLPSFFVEDKLNVTFTKFNVSSSAIMNYPLPMNRKDAVYFEVKVYKFKPCSNSIFSIGLMTCPYPYFRIPGTAIYSIAYESTGKLRINNAFRADTLLPKLEEGDVVGFGYRYSSGTIFITHNGKKMMDVTHRVGIDLFVGIGAMNAAYTRTYTKDGLFEDPDNVSFRQKWTDVTSSNVGGGSSSSGSQGASHISDVINPQLLEVHDPKDSPVSSDPIELHVNLGQLGFVFIEANVKKYAFGSVYGDIGIPPAYNGDDIKQDMLLQKGEELPPEYPDDEVDFFGGVREHTTESRAAAGSAAGSEARIGVGFGNEAEASASTDQGASTDTPGTVSETAPEAAPEAAPETAPSTAPETAPETSPVTTRKTTPAKKKNKKRKRKNKGSRR</sequence>
<dbReference type="InterPro" id="IPR001870">
    <property type="entry name" value="B30.2/SPRY"/>
</dbReference>
<protein>
    <submittedName>
        <fullName evidence="4">Protein SSH4</fullName>
    </submittedName>
</protein>
<dbReference type="VEuPathDB" id="FungiDB:KLMA_30096"/>
<name>W0T9C3_KLUMD</name>
<keyword evidence="2" id="KW-0472">Membrane</keyword>
<feature type="transmembrane region" description="Helical" evidence="2">
    <location>
        <begin position="35"/>
        <end position="61"/>
    </location>
</feature>
<keyword evidence="2" id="KW-1133">Transmembrane helix</keyword>
<gene>
    <name evidence="4" type="primary">SSH4</name>
    <name evidence="4" type="ORF">KLMA_30096</name>
</gene>
<feature type="region of interest" description="Disordered" evidence="1">
    <location>
        <begin position="494"/>
        <end position="566"/>
    </location>
</feature>
<evidence type="ECO:0000256" key="1">
    <source>
        <dbReference type="SAM" id="MobiDB-lite"/>
    </source>
</evidence>
<dbReference type="Gene3D" id="2.60.120.920">
    <property type="match status" value="1"/>
</dbReference>
<dbReference type="Proteomes" id="UP000065495">
    <property type="component" value="Chromosome 3"/>
</dbReference>
<proteinExistence type="predicted"/>
<evidence type="ECO:0000256" key="2">
    <source>
        <dbReference type="SAM" id="Phobius"/>
    </source>
</evidence>
<dbReference type="AlphaFoldDB" id="W0T9C3"/>
<dbReference type="PROSITE" id="PS50188">
    <property type="entry name" value="B302_SPRY"/>
    <property type="match status" value="1"/>
</dbReference>
<dbReference type="InterPro" id="IPR050618">
    <property type="entry name" value="Ubq-SigPath_Reg"/>
</dbReference>
<organism evidence="4 5">
    <name type="scientific">Kluyveromyces marxianus (strain DMKU3-1042 / BCC 29191 / NBRC 104275)</name>
    <name type="common">Yeast</name>
    <name type="synonym">Candida kefyr</name>
    <dbReference type="NCBI Taxonomy" id="1003335"/>
    <lineage>
        <taxon>Eukaryota</taxon>
        <taxon>Fungi</taxon>
        <taxon>Dikarya</taxon>
        <taxon>Ascomycota</taxon>
        <taxon>Saccharomycotina</taxon>
        <taxon>Saccharomycetes</taxon>
        <taxon>Saccharomycetales</taxon>
        <taxon>Saccharomycetaceae</taxon>
        <taxon>Kluyveromyces</taxon>
    </lineage>
</organism>
<dbReference type="RefSeq" id="XP_022675243.1">
    <property type="nucleotide sequence ID" value="XM_022818592.1"/>
</dbReference>
<dbReference type="SUPFAM" id="SSF49899">
    <property type="entry name" value="Concanavalin A-like lectins/glucanases"/>
    <property type="match status" value="1"/>
</dbReference>
<evidence type="ECO:0000313" key="4">
    <source>
        <dbReference type="EMBL" id="BAO39391.1"/>
    </source>
</evidence>
<feature type="compositionally biased region" description="Polar residues" evidence="1">
    <location>
        <begin position="497"/>
        <end position="510"/>
    </location>
</feature>
<dbReference type="SMART" id="SM00449">
    <property type="entry name" value="SPRY"/>
    <property type="match status" value="1"/>
</dbReference>